<dbReference type="InterPro" id="IPR009057">
    <property type="entry name" value="Homeodomain-like_sf"/>
</dbReference>
<dbReference type="SMART" id="SM00342">
    <property type="entry name" value="HTH_ARAC"/>
    <property type="match status" value="1"/>
</dbReference>
<dbReference type="SUPFAM" id="SSF46689">
    <property type="entry name" value="Homeodomain-like"/>
    <property type="match status" value="1"/>
</dbReference>
<dbReference type="PANTHER" id="PTHR43280:SF29">
    <property type="entry name" value="ARAC-FAMILY TRANSCRIPTIONAL REGULATOR"/>
    <property type="match status" value="1"/>
</dbReference>
<keyword evidence="2" id="KW-0238">DNA-binding</keyword>
<evidence type="ECO:0000313" key="6">
    <source>
        <dbReference type="Proteomes" id="UP000276953"/>
    </source>
</evidence>
<evidence type="ECO:0000256" key="2">
    <source>
        <dbReference type="ARBA" id="ARBA00023125"/>
    </source>
</evidence>
<keyword evidence="1" id="KW-0805">Transcription regulation</keyword>
<dbReference type="GO" id="GO:0003700">
    <property type="term" value="F:DNA-binding transcription factor activity"/>
    <property type="evidence" value="ECO:0007669"/>
    <property type="project" value="InterPro"/>
</dbReference>
<dbReference type="Gene3D" id="1.10.10.60">
    <property type="entry name" value="Homeodomain-like"/>
    <property type="match status" value="1"/>
</dbReference>
<evidence type="ECO:0000256" key="3">
    <source>
        <dbReference type="ARBA" id="ARBA00023163"/>
    </source>
</evidence>
<dbReference type="EMBL" id="RYFC01000003">
    <property type="protein sequence ID" value="RTZ46849.1"/>
    <property type="molecule type" value="Genomic_DNA"/>
</dbReference>
<dbReference type="PROSITE" id="PS01124">
    <property type="entry name" value="HTH_ARAC_FAMILY_2"/>
    <property type="match status" value="1"/>
</dbReference>
<protein>
    <submittedName>
        <fullName evidence="5">AraC family transcriptional regulator</fullName>
    </submittedName>
</protein>
<dbReference type="Proteomes" id="UP000276953">
    <property type="component" value="Unassembled WGS sequence"/>
</dbReference>
<gene>
    <name evidence="5" type="ORF">EJ377_19575</name>
</gene>
<evidence type="ECO:0000259" key="4">
    <source>
        <dbReference type="PROSITE" id="PS01124"/>
    </source>
</evidence>
<dbReference type="Pfam" id="PF12833">
    <property type="entry name" value="HTH_18"/>
    <property type="match status" value="1"/>
</dbReference>
<organism evidence="5 6">
    <name type="scientific">Chryseobacterium arthrosphaerae</name>
    <dbReference type="NCBI Taxonomy" id="651561"/>
    <lineage>
        <taxon>Bacteria</taxon>
        <taxon>Pseudomonadati</taxon>
        <taxon>Bacteroidota</taxon>
        <taxon>Flavobacteriia</taxon>
        <taxon>Flavobacteriales</taxon>
        <taxon>Weeksellaceae</taxon>
        <taxon>Chryseobacterium group</taxon>
        <taxon>Chryseobacterium</taxon>
    </lineage>
</organism>
<dbReference type="InterPro" id="IPR018060">
    <property type="entry name" value="HTH_AraC"/>
</dbReference>
<sequence length="88" mass="10403">MRFHPSSLIRHQYRFEKNFFQYVNEFRVEQAKKLLKETNSKLSILGIAYESGFNSKTSFNTTFKKLTGQTLPSSGNKSGFIKFYFLRF</sequence>
<reference evidence="5 6" key="1">
    <citation type="submission" date="2018-12" db="EMBL/GenBank/DDBJ databases">
        <title>Draft Genome Sequence of Chryseobacterium arthrosphaerae strain ED882-96 Isolated from the Blood of a Patient with Liver Cirrhosis in Taiwan.</title>
        <authorList>
            <person name="Lin J.-N."/>
            <person name="Lai C.-H."/>
            <person name="Yang C.-H."/>
            <person name="Huang Y.-H."/>
        </authorList>
    </citation>
    <scope>NUCLEOTIDE SEQUENCE [LARGE SCALE GENOMIC DNA]</scope>
    <source>
        <strain evidence="5 6">ED882-96</strain>
    </source>
</reference>
<dbReference type="AlphaFoldDB" id="A0A3S0VH92"/>
<dbReference type="PANTHER" id="PTHR43280">
    <property type="entry name" value="ARAC-FAMILY TRANSCRIPTIONAL REGULATOR"/>
    <property type="match status" value="1"/>
</dbReference>
<proteinExistence type="predicted"/>
<feature type="domain" description="HTH araC/xylS-type" evidence="4">
    <location>
        <begin position="21"/>
        <end position="70"/>
    </location>
</feature>
<comment type="caution">
    <text evidence="5">The sequence shown here is derived from an EMBL/GenBank/DDBJ whole genome shotgun (WGS) entry which is preliminary data.</text>
</comment>
<evidence type="ECO:0000256" key="1">
    <source>
        <dbReference type="ARBA" id="ARBA00023015"/>
    </source>
</evidence>
<keyword evidence="3" id="KW-0804">Transcription</keyword>
<name>A0A3S0VH92_9FLAO</name>
<accession>A0A3S0VH92</accession>
<evidence type="ECO:0000313" key="5">
    <source>
        <dbReference type="EMBL" id="RTZ46849.1"/>
    </source>
</evidence>
<dbReference type="GO" id="GO:0043565">
    <property type="term" value="F:sequence-specific DNA binding"/>
    <property type="evidence" value="ECO:0007669"/>
    <property type="project" value="InterPro"/>
</dbReference>